<evidence type="ECO:0000313" key="1">
    <source>
        <dbReference type="EMBL" id="ERJ92225.1"/>
    </source>
</evidence>
<name>U2KJJ2_9FIRM</name>
<accession>U2KJJ2</accession>
<comment type="caution">
    <text evidence="1">The sequence shown here is derived from an EMBL/GenBank/DDBJ whole genome shotgun (WGS) entry which is preliminary data.</text>
</comment>
<evidence type="ECO:0000313" key="2">
    <source>
        <dbReference type="Proteomes" id="UP000016662"/>
    </source>
</evidence>
<reference evidence="1 2" key="1">
    <citation type="submission" date="2013-07" db="EMBL/GenBank/DDBJ databases">
        <authorList>
            <person name="Weinstock G."/>
            <person name="Sodergren E."/>
            <person name="Wylie T."/>
            <person name="Fulton L."/>
            <person name="Fulton R."/>
            <person name="Fronick C."/>
            <person name="O'Laughlin M."/>
            <person name="Godfrey J."/>
            <person name="Miner T."/>
            <person name="Herter B."/>
            <person name="Appelbaum E."/>
            <person name="Cordes M."/>
            <person name="Lek S."/>
            <person name="Wollam A."/>
            <person name="Pepin K.H."/>
            <person name="Palsikar V.B."/>
            <person name="Mitreva M."/>
            <person name="Wilson R.K."/>
        </authorList>
    </citation>
    <scope>NUCLEOTIDE SEQUENCE [LARGE SCALE GENOMIC DNA]</scope>
    <source>
        <strain evidence="1 2">ATCC 27760</strain>
    </source>
</reference>
<sequence length="45" mass="5123">MCINFSGNVQKGLLTLHNTCDIISIKRGQSHRWAAPNLYFITMKT</sequence>
<protein>
    <submittedName>
        <fullName evidence="1">Uncharacterized protein</fullName>
    </submittedName>
</protein>
<keyword evidence="2" id="KW-1185">Reference proteome</keyword>
<dbReference type="AlphaFoldDB" id="U2KJJ2"/>
<organism evidence="1 2">
    <name type="scientific">Ruminococcus callidus ATCC 27760</name>
    <dbReference type="NCBI Taxonomy" id="411473"/>
    <lineage>
        <taxon>Bacteria</taxon>
        <taxon>Bacillati</taxon>
        <taxon>Bacillota</taxon>
        <taxon>Clostridia</taxon>
        <taxon>Eubacteriales</taxon>
        <taxon>Oscillospiraceae</taxon>
        <taxon>Ruminococcus</taxon>
    </lineage>
</organism>
<dbReference type="HOGENOM" id="CLU_3204862_0_0_9"/>
<dbReference type="Proteomes" id="UP000016662">
    <property type="component" value="Unassembled WGS sequence"/>
</dbReference>
<proteinExistence type="predicted"/>
<gene>
    <name evidence="1" type="ORF">RUMCAL_02505</name>
</gene>
<dbReference type="EMBL" id="AWVF01000297">
    <property type="protein sequence ID" value="ERJ92225.1"/>
    <property type="molecule type" value="Genomic_DNA"/>
</dbReference>